<evidence type="ECO:0000313" key="2">
    <source>
        <dbReference type="Proteomes" id="UP000800038"/>
    </source>
</evidence>
<reference evidence="1" key="1">
    <citation type="journal article" date="2020" name="Stud. Mycol.">
        <title>101 Dothideomycetes genomes: a test case for predicting lifestyles and emergence of pathogens.</title>
        <authorList>
            <person name="Haridas S."/>
            <person name="Albert R."/>
            <person name="Binder M."/>
            <person name="Bloem J."/>
            <person name="Labutti K."/>
            <person name="Salamov A."/>
            <person name="Andreopoulos B."/>
            <person name="Baker S."/>
            <person name="Barry K."/>
            <person name="Bills G."/>
            <person name="Bluhm B."/>
            <person name="Cannon C."/>
            <person name="Castanera R."/>
            <person name="Culley D."/>
            <person name="Daum C."/>
            <person name="Ezra D."/>
            <person name="Gonzalez J."/>
            <person name="Henrissat B."/>
            <person name="Kuo A."/>
            <person name="Liang C."/>
            <person name="Lipzen A."/>
            <person name="Lutzoni F."/>
            <person name="Magnuson J."/>
            <person name="Mondo S."/>
            <person name="Nolan M."/>
            <person name="Ohm R."/>
            <person name="Pangilinan J."/>
            <person name="Park H.-J."/>
            <person name="Ramirez L."/>
            <person name="Alfaro M."/>
            <person name="Sun H."/>
            <person name="Tritt A."/>
            <person name="Yoshinaga Y."/>
            <person name="Zwiers L.-H."/>
            <person name="Turgeon B."/>
            <person name="Goodwin S."/>
            <person name="Spatafora J."/>
            <person name="Crous P."/>
            <person name="Grigoriev I."/>
        </authorList>
    </citation>
    <scope>NUCLEOTIDE SEQUENCE</scope>
    <source>
        <strain evidence="1">CBS 161.51</strain>
    </source>
</reference>
<evidence type="ECO:0000313" key="1">
    <source>
        <dbReference type="EMBL" id="KAF1936177.1"/>
    </source>
</evidence>
<proteinExistence type="predicted"/>
<sequence length="53" mass="5502">MAAGLQPSSIEAPCSSIVISQLHCGSLPKAGETRIRSTPLPIEQSTLLGILQT</sequence>
<protein>
    <submittedName>
        <fullName evidence="1">Uncharacterized protein</fullName>
    </submittedName>
</protein>
<keyword evidence="2" id="KW-1185">Reference proteome</keyword>
<gene>
    <name evidence="1" type="ORF">EJ02DRAFT_427727</name>
</gene>
<dbReference type="AlphaFoldDB" id="A0A6A5SFI9"/>
<accession>A0A6A5SFI9</accession>
<dbReference type="Proteomes" id="UP000800038">
    <property type="component" value="Unassembled WGS sequence"/>
</dbReference>
<name>A0A6A5SFI9_9PLEO</name>
<organism evidence="1 2">
    <name type="scientific">Clathrospora elynae</name>
    <dbReference type="NCBI Taxonomy" id="706981"/>
    <lineage>
        <taxon>Eukaryota</taxon>
        <taxon>Fungi</taxon>
        <taxon>Dikarya</taxon>
        <taxon>Ascomycota</taxon>
        <taxon>Pezizomycotina</taxon>
        <taxon>Dothideomycetes</taxon>
        <taxon>Pleosporomycetidae</taxon>
        <taxon>Pleosporales</taxon>
        <taxon>Diademaceae</taxon>
        <taxon>Clathrospora</taxon>
    </lineage>
</organism>
<dbReference type="EMBL" id="ML976205">
    <property type="protein sequence ID" value="KAF1936177.1"/>
    <property type="molecule type" value="Genomic_DNA"/>
</dbReference>